<sequence length="113" mass="12292">MQSSYPCCEGAQLESDVGNSYEQEWNIGHTPIARYPGDSEPCVPPCKVVSSGKLSLDGDGCPNVTLTAYYNNDGYLSEKTVHFIGQECPAPPEAIVTPRAPTRHHYGRSIIGY</sequence>
<accession>A0A9Q0IID6</accession>
<comment type="caution">
    <text evidence="1">The sequence shown here is derived from an EMBL/GenBank/DDBJ whole genome shotgun (WGS) entry which is preliminary data.</text>
</comment>
<gene>
    <name evidence="1" type="ORF">NHX12_001665</name>
</gene>
<name>A0A9Q0IID6_9TELE</name>
<proteinExistence type="predicted"/>
<dbReference type="EMBL" id="JANIIK010000109">
    <property type="protein sequence ID" value="KAJ3598151.1"/>
    <property type="molecule type" value="Genomic_DNA"/>
</dbReference>
<evidence type="ECO:0000313" key="2">
    <source>
        <dbReference type="Proteomes" id="UP001148018"/>
    </source>
</evidence>
<dbReference type="Proteomes" id="UP001148018">
    <property type="component" value="Unassembled WGS sequence"/>
</dbReference>
<reference evidence="1" key="1">
    <citation type="submission" date="2022-07" db="EMBL/GenBank/DDBJ databases">
        <title>Chromosome-level genome of Muraenolepis orangiensis.</title>
        <authorList>
            <person name="Kim J."/>
        </authorList>
    </citation>
    <scope>NUCLEOTIDE SEQUENCE</scope>
    <source>
        <strain evidence="1">KU_S4_2022</strain>
        <tissue evidence="1">Muscle</tissue>
    </source>
</reference>
<keyword evidence="2" id="KW-1185">Reference proteome</keyword>
<organism evidence="1 2">
    <name type="scientific">Muraenolepis orangiensis</name>
    <name type="common">Patagonian moray cod</name>
    <dbReference type="NCBI Taxonomy" id="630683"/>
    <lineage>
        <taxon>Eukaryota</taxon>
        <taxon>Metazoa</taxon>
        <taxon>Chordata</taxon>
        <taxon>Craniata</taxon>
        <taxon>Vertebrata</taxon>
        <taxon>Euteleostomi</taxon>
        <taxon>Actinopterygii</taxon>
        <taxon>Neopterygii</taxon>
        <taxon>Teleostei</taxon>
        <taxon>Neoteleostei</taxon>
        <taxon>Acanthomorphata</taxon>
        <taxon>Zeiogadaria</taxon>
        <taxon>Gadariae</taxon>
        <taxon>Gadiformes</taxon>
        <taxon>Muraenolepidoidei</taxon>
        <taxon>Muraenolepididae</taxon>
        <taxon>Muraenolepis</taxon>
    </lineage>
</organism>
<protein>
    <submittedName>
        <fullName evidence="1">Uncharacterized protein</fullName>
    </submittedName>
</protein>
<evidence type="ECO:0000313" key="1">
    <source>
        <dbReference type="EMBL" id="KAJ3598151.1"/>
    </source>
</evidence>
<dbReference type="AlphaFoldDB" id="A0A9Q0IID6"/>